<feature type="compositionally biased region" description="Low complexity" evidence="1">
    <location>
        <begin position="287"/>
        <end position="306"/>
    </location>
</feature>
<protein>
    <submittedName>
        <fullName evidence="2">Uncharacterized protein</fullName>
    </submittedName>
</protein>
<organism evidence="2 3">
    <name type="scientific">Venustampulla echinocandica</name>
    <dbReference type="NCBI Taxonomy" id="2656787"/>
    <lineage>
        <taxon>Eukaryota</taxon>
        <taxon>Fungi</taxon>
        <taxon>Dikarya</taxon>
        <taxon>Ascomycota</taxon>
        <taxon>Pezizomycotina</taxon>
        <taxon>Leotiomycetes</taxon>
        <taxon>Helotiales</taxon>
        <taxon>Pleuroascaceae</taxon>
        <taxon>Venustampulla</taxon>
    </lineage>
</organism>
<comment type="caution">
    <text evidence="2">The sequence shown here is derived from an EMBL/GenBank/DDBJ whole genome shotgun (WGS) entry which is preliminary data.</text>
</comment>
<feature type="compositionally biased region" description="Low complexity" evidence="1">
    <location>
        <begin position="158"/>
        <end position="171"/>
    </location>
</feature>
<dbReference type="AlphaFoldDB" id="A0A370U125"/>
<dbReference type="Proteomes" id="UP000254866">
    <property type="component" value="Unassembled WGS sequence"/>
</dbReference>
<evidence type="ECO:0000313" key="2">
    <source>
        <dbReference type="EMBL" id="RDL41453.1"/>
    </source>
</evidence>
<feature type="region of interest" description="Disordered" evidence="1">
    <location>
        <begin position="262"/>
        <end position="324"/>
    </location>
</feature>
<feature type="region of interest" description="Disordered" evidence="1">
    <location>
        <begin position="195"/>
        <end position="244"/>
    </location>
</feature>
<dbReference type="OrthoDB" id="5403157at2759"/>
<proteinExistence type="predicted"/>
<dbReference type="EMBL" id="NPIC01000001">
    <property type="protein sequence ID" value="RDL41453.1"/>
    <property type="molecule type" value="Genomic_DNA"/>
</dbReference>
<dbReference type="GeneID" id="43594281"/>
<name>A0A370U125_9HELO</name>
<keyword evidence="3" id="KW-1185">Reference proteome</keyword>
<reference evidence="2 3" key="1">
    <citation type="journal article" date="2018" name="IMA Fungus">
        <title>IMA Genome-F 9: Draft genome sequence of Annulohypoxylon stygium, Aspergillus mulundensis, Berkeleyomyces basicola (syn. Thielaviopsis basicola), Ceratocystis smalleyi, two Cercospora beticola strains, Coleophoma cylindrospora, Fusarium fracticaudum, Phialophora cf. hyalina, and Morchella septimelata.</title>
        <authorList>
            <person name="Wingfield B.D."/>
            <person name="Bills G.F."/>
            <person name="Dong Y."/>
            <person name="Huang W."/>
            <person name="Nel W.J."/>
            <person name="Swalarsk-Parry B.S."/>
            <person name="Vaghefi N."/>
            <person name="Wilken P.M."/>
            <person name="An Z."/>
            <person name="de Beer Z.W."/>
            <person name="De Vos L."/>
            <person name="Chen L."/>
            <person name="Duong T.A."/>
            <person name="Gao Y."/>
            <person name="Hammerbacher A."/>
            <person name="Kikkert J.R."/>
            <person name="Li Y."/>
            <person name="Li H."/>
            <person name="Li K."/>
            <person name="Li Q."/>
            <person name="Liu X."/>
            <person name="Ma X."/>
            <person name="Naidoo K."/>
            <person name="Pethybridge S.J."/>
            <person name="Sun J."/>
            <person name="Steenkamp E.T."/>
            <person name="van der Nest M.A."/>
            <person name="van Wyk S."/>
            <person name="Wingfield M.J."/>
            <person name="Xiong C."/>
            <person name="Yue Q."/>
            <person name="Zhang X."/>
        </authorList>
    </citation>
    <scope>NUCLEOTIDE SEQUENCE [LARGE SCALE GENOMIC DNA]</scope>
    <source>
        <strain evidence="2 3">BP 5553</strain>
    </source>
</reference>
<evidence type="ECO:0000313" key="3">
    <source>
        <dbReference type="Proteomes" id="UP000254866"/>
    </source>
</evidence>
<accession>A0A370U125</accession>
<feature type="region of interest" description="Disordered" evidence="1">
    <location>
        <begin position="142"/>
        <end position="171"/>
    </location>
</feature>
<dbReference type="RefSeq" id="XP_031874109.1">
    <property type="nucleotide sequence ID" value="XM_032010055.1"/>
</dbReference>
<gene>
    <name evidence="2" type="ORF">BP5553_01432</name>
</gene>
<evidence type="ECO:0000256" key="1">
    <source>
        <dbReference type="SAM" id="MobiDB-lite"/>
    </source>
</evidence>
<sequence length="493" mass="52070">MTSDLIPVARHIGGFASTLYGFGFGFATRSSLGASDSGAEFRNSPLTLASWANPTFLSRTPTSTPITLRANNFNFSFDLDFYVDFDIRFRFLRRLAVAQCPKLPSIATTQGCPKGILVSLNCRALKMSSRSFKSASYFASAAAQQKGPRSPRPPFVRTTSTSAPTSSMASTKGDDAFLSSFRSLNTGGDIKEAAVVGDRKTVGGGGASSRRDPSGDNSPPGPQLKPEASPSRKRSTPIAIELPHRSAPIAYTPLTGRGDLIGGYFPDHDEGSFKPHPFGPHQRSGTSTPGSPSNMSASSSHSSPGSDITPRGPPTVLTPIVSNNSPTFPTTDALGIPLGKYYPSNYMPPVTAAASTSRMPTSAPPTYLSIPQVASSRNKKTPGHERHNSDIKRKLQQYQRDMIAQARVASASTASHALTVPKPVGPRLAPCGSPGPITPLELEESDSYLAAGARARGNGSIGTELEKQRQLAQAAVGIENQRPRTADALGILN</sequence>